<dbReference type="Proteomes" id="UP000027361">
    <property type="component" value="Unassembled WGS sequence"/>
</dbReference>
<protein>
    <submittedName>
        <fullName evidence="1">Uncharacterized protein</fullName>
    </submittedName>
</protein>
<dbReference type="EMBL" id="JMSN01000072">
    <property type="protein sequence ID" value="KDN42211.1"/>
    <property type="molecule type" value="Genomic_DNA"/>
</dbReference>
<evidence type="ECO:0000313" key="2">
    <source>
        <dbReference type="Proteomes" id="UP000027361"/>
    </source>
</evidence>
<sequence>MRCAPDNGVFLRSSTAALPGEWEKLLATTVKRSHRHDTLLSDIMGIGECLQAIIKPTSIQLSLTDMSY</sequence>
<dbReference type="AlphaFoldDB" id="A0A066VL53"/>
<organism evidence="1 2">
    <name type="scientific">Tilletiaria anomala (strain ATCC 24038 / CBS 436.72 / UBC 951)</name>
    <dbReference type="NCBI Taxonomy" id="1037660"/>
    <lineage>
        <taxon>Eukaryota</taxon>
        <taxon>Fungi</taxon>
        <taxon>Dikarya</taxon>
        <taxon>Basidiomycota</taxon>
        <taxon>Ustilaginomycotina</taxon>
        <taxon>Exobasidiomycetes</taxon>
        <taxon>Georgefischeriales</taxon>
        <taxon>Tilletiariaceae</taxon>
        <taxon>Tilletiaria</taxon>
    </lineage>
</organism>
<gene>
    <name evidence="1" type="ORF">K437DRAFT_257988</name>
</gene>
<reference evidence="1 2" key="1">
    <citation type="submission" date="2014-05" db="EMBL/GenBank/DDBJ databases">
        <title>Draft genome sequence of a rare smut relative, Tilletiaria anomala UBC 951.</title>
        <authorList>
            <consortium name="DOE Joint Genome Institute"/>
            <person name="Toome M."/>
            <person name="Kuo A."/>
            <person name="Henrissat B."/>
            <person name="Lipzen A."/>
            <person name="Tritt A."/>
            <person name="Yoshinaga Y."/>
            <person name="Zane M."/>
            <person name="Barry K."/>
            <person name="Grigoriev I.V."/>
            <person name="Spatafora J.W."/>
            <person name="Aimea M.C."/>
        </authorList>
    </citation>
    <scope>NUCLEOTIDE SEQUENCE [LARGE SCALE GENOMIC DNA]</scope>
    <source>
        <strain evidence="1 2">UBC 951</strain>
    </source>
</reference>
<keyword evidence="2" id="KW-1185">Reference proteome</keyword>
<dbReference type="OrthoDB" id="10250441at2759"/>
<dbReference type="InParanoid" id="A0A066VL53"/>
<name>A0A066VL53_TILAU</name>
<accession>A0A066VL53</accession>
<comment type="caution">
    <text evidence="1">The sequence shown here is derived from an EMBL/GenBank/DDBJ whole genome shotgun (WGS) entry which is preliminary data.</text>
</comment>
<evidence type="ECO:0000313" key="1">
    <source>
        <dbReference type="EMBL" id="KDN42211.1"/>
    </source>
</evidence>
<proteinExistence type="predicted"/>
<dbReference type="GeneID" id="25264841"/>
<dbReference type="HOGENOM" id="CLU_2795734_0_0_1"/>
<dbReference type="RefSeq" id="XP_013241992.1">
    <property type="nucleotide sequence ID" value="XM_013386538.1"/>
</dbReference>